<keyword evidence="12" id="KW-1185">Reference proteome</keyword>
<evidence type="ECO:0000313" key="12">
    <source>
        <dbReference type="Proteomes" id="UP000663499"/>
    </source>
</evidence>
<dbReference type="Proteomes" id="UP000663499">
    <property type="component" value="Chromosome"/>
</dbReference>
<dbReference type="InterPro" id="IPR007387">
    <property type="entry name" value="TRAP_DctQ"/>
</dbReference>
<evidence type="ECO:0000256" key="1">
    <source>
        <dbReference type="ARBA" id="ARBA00004429"/>
    </source>
</evidence>
<evidence type="ECO:0000256" key="4">
    <source>
        <dbReference type="ARBA" id="ARBA00022519"/>
    </source>
</evidence>
<evidence type="ECO:0000256" key="9">
    <source>
        <dbReference type="SAM" id="Phobius"/>
    </source>
</evidence>
<keyword evidence="3" id="KW-1003">Cell membrane</keyword>
<comment type="similarity">
    <text evidence="8">Belongs to the TRAP transporter small permease family.</text>
</comment>
<dbReference type="PANTHER" id="PTHR35011:SF4">
    <property type="entry name" value="SLL1102 PROTEIN"/>
    <property type="match status" value="1"/>
</dbReference>
<name>A0A974XNR6_9FIRM</name>
<evidence type="ECO:0000256" key="7">
    <source>
        <dbReference type="ARBA" id="ARBA00023136"/>
    </source>
</evidence>
<sequence>MSRTKEIFERLEKRLYQVVSNLLGIAMIALTGIILVQVFARYVLNVSIGGFEELPLYLMIISVWLAAPFVARRDQHVKIDLLNLVIKNDRVNKFIEAVLRLITTVALSSFFVLCVKFVATSRQYGDVTPGLQIPFWMIQSVLVFSTFMMSFYYILLTIKSFKEAIKWNS</sequence>
<keyword evidence="2" id="KW-0813">Transport</keyword>
<accession>A0A974XNR6</accession>
<proteinExistence type="inferred from homology"/>
<keyword evidence="7 9" id="KW-0472">Membrane</keyword>
<feature type="transmembrane region" description="Helical" evidence="9">
    <location>
        <begin position="97"/>
        <end position="119"/>
    </location>
</feature>
<feature type="transmembrane region" description="Helical" evidence="9">
    <location>
        <begin position="131"/>
        <end position="156"/>
    </location>
</feature>
<keyword evidence="4" id="KW-0997">Cell inner membrane</keyword>
<dbReference type="AlphaFoldDB" id="A0A974XNR6"/>
<feature type="transmembrane region" description="Helical" evidence="9">
    <location>
        <begin position="21"/>
        <end position="42"/>
    </location>
</feature>
<evidence type="ECO:0000256" key="5">
    <source>
        <dbReference type="ARBA" id="ARBA00022692"/>
    </source>
</evidence>
<keyword evidence="5 9" id="KW-0812">Transmembrane</keyword>
<evidence type="ECO:0000256" key="3">
    <source>
        <dbReference type="ARBA" id="ARBA00022475"/>
    </source>
</evidence>
<protein>
    <submittedName>
        <fullName evidence="11">TRAP transporter small permease</fullName>
    </submittedName>
</protein>
<evidence type="ECO:0000256" key="2">
    <source>
        <dbReference type="ARBA" id="ARBA00022448"/>
    </source>
</evidence>
<evidence type="ECO:0000313" key="11">
    <source>
        <dbReference type="EMBL" id="QSX09241.1"/>
    </source>
</evidence>
<dbReference type="InterPro" id="IPR055348">
    <property type="entry name" value="DctQ"/>
</dbReference>
<evidence type="ECO:0000259" key="10">
    <source>
        <dbReference type="Pfam" id="PF04290"/>
    </source>
</evidence>
<feature type="domain" description="Tripartite ATP-independent periplasmic transporters DctQ component" evidence="10">
    <location>
        <begin position="30"/>
        <end position="161"/>
    </location>
</feature>
<dbReference type="EMBL" id="CP071444">
    <property type="protein sequence ID" value="QSX09241.1"/>
    <property type="molecule type" value="Genomic_DNA"/>
</dbReference>
<evidence type="ECO:0000256" key="8">
    <source>
        <dbReference type="ARBA" id="ARBA00038436"/>
    </source>
</evidence>
<comment type="subcellular location">
    <subcellularLocation>
        <location evidence="1">Cell inner membrane</location>
        <topology evidence="1">Multi-pass membrane protein</topology>
    </subcellularLocation>
</comment>
<dbReference type="RefSeq" id="WP_207300580.1">
    <property type="nucleotide sequence ID" value="NZ_CP071444.1"/>
</dbReference>
<feature type="transmembrane region" description="Helical" evidence="9">
    <location>
        <begin position="54"/>
        <end position="71"/>
    </location>
</feature>
<keyword evidence="6 9" id="KW-1133">Transmembrane helix</keyword>
<gene>
    <name evidence="11" type="ORF">J0B03_04040</name>
</gene>
<dbReference type="KEGG" id="alka:J0B03_04040"/>
<evidence type="ECO:0000256" key="6">
    <source>
        <dbReference type="ARBA" id="ARBA00022989"/>
    </source>
</evidence>
<reference evidence="11" key="1">
    <citation type="submission" date="2021-03" db="EMBL/GenBank/DDBJ databases">
        <title>Alkalibacter marinus sp. nov., isolated from tidal flat sediment.</title>
        <authorList>
            <person name="Namirimu T."/>
            <person name="Yang J.-A."/>
            <person name="Yang S.-H."/>
            <person name="Kim Y.-J."/>
            <person name="Kwon K.K."/>
        </authorList>
    </citation>
    <scope>NUCLEOTIDE SEQUENCE</scope>
    <source>
        <strain evidence="11">ES005</strain>
    </source>
</reference>
<dbReference type="Pfam" id="PF04290">
    <property type="entry name" value="DctQ"/>
    <property type="match status" value="1"/>
</dbReference>
<organism evidence="11 12">
    <name type="scientific">Alkalibacter rhizosphaerae</name>
    <dbReference type="NCBI Taxonomy" id="2815577"/>
    <lineage>
        <taxon>Bacteria</taxon>
        <taxon>Bacillati</taxon>
        <taxon>Bacillota</taxon>
        <taxon>Clostridia</taxon>
        <taxon>Eubacteriales</taxon>
        <taxon>Eubacteriaceae</taxon>
        <taxon>Alkalibacter</taxon>
    </lineage>
</organism>
<dbReference type="PANTHER" id="PTHR35011">
    <property type="entry name" value="2,3-DIKETO-L-GULONATE TRAP TRANSPORTER SMALL PERMEASE PROTEIN YIAM"/>
    <property type="match status" value="1"/>
</dbReference>
<dbReference type="GO" id="GO:0005886">
    <property type="term" value="C:plasma membrane"/>
    <property type="evidence" value="ECO:0007669"/>
    <property type="project" value="UniProtKB-SubCell"/>
</dbReference>